<dbReference type="InterPro" id="IPR020781">
    <property type="entry name" value="ATPase_OSCP/d_CS"/>
</dbReference>
<evidence type="ECO:0000256" key="2">
    <source>
        <dbReference type="ARBA" id="ARBA00022448"/>
    </source>
</evidence>
<evidence type="ECO:0000256" key="4">
    <source>
        <dbReference type="ARBA" id="ARBA00023065"/>
    </source>
</evidence>
<evidence type="ECO:0000256" key="6">
    <source>
        <dbReference type="ARBA" id="ARBA00023310"/>
    </source>
</evidence>
<keyword evidence="4 7" id="KW-0406">Ion transport</keyword>
<comment type="function">
    <text evidence="7">F(1)F(0) ATP synthase produces ATP from ADP in the presence of a proton or sodium gradient. F-type ATPases consist of two structural domains, F(1) containing the extramembraneous catalytic core and F(0) containing the membrane proton channel, linked together by a central stalk and a peripheral stalk. During catalysis, ATP synthesis in the catalytic domain of F(1) is coupled via a rotary mechanism of the central stalk subunits to proton translocation.</text>
</comment>
<dbReference type="EMBL" id="SAXT01000004">
    <property type="protein sequence ID" value="TXJ12352.1"/>
    <property type="molecule type" value="Genomic_DNA"/>
</dbReference>
<dbReference type="GO" id="GO:0046933">
    <property type="term" value="F:proton-transporting ATP synthase activity, rotational mechanism"/>
    <property type="evidence" value="ECO:0007669"/>
    <property type="project" value="UniProtKB-UniRule"/>
</dbReference>
<accession>A0A5C8CKX9</accession>
<evidence type="ECO:0000256" key="1">
    <source>
        <dbReference type="ARBA" id="ARBA00004370"/>
    </source>
</evidence>
<dbReference type="NCBIfam" id="TIGR01145">
    <property type="entry name" value="ATP_synt_delta"/>
    <property type="match status" value="1"/>
</dbReference>
<dbReference type="GO" id="GO:0005886">
    <property type="term" value="C:plasma membrane"/>
    <property type="evidence" value="ECO:0007669"/>
    <property type="project" value="UniProtKB-SubCell"/>
</dbReference>
<keyword evidence="7" id="KW-0139">CF(1)</keyword>
<dbReference type="PANTHER" id="PTHR11910">
    <property type="entry name" value="ATP SYNTHASE DELTA CHAIN"/>
    <property type="match status" value="1"/>
</dbReference>
<comment type="caution">
    <text evidence="8">The sequence shown here is derived from an EMBL/GenBank/DDBJ whole genome shotgun (WGS) entry which is preliminary data.</text>
</comment>
<keyword evidence="5 7" id="KW-0472">Membrane</keyword>
<dbReference type="InterPro" id="IPR026015">
    <property type="entry name" value="ATP_synth_OSCP/delta_N_sf"/>
</dbReference>
<dbReference type="AlphaFoldDB" id="A0A5C8CKX9"/>
<dbReference type="HAMAP" id="MF_01416">
    <property type="entry name" value="ATP_synth_delta_bact"/>
    <property type="match status" value="1"/>
</dbReference>
<evidence type="ECO:0000313" key="8">
    <source>
        <dbReference type="EMBL" id="TXJ12352.1"/>
    </source>
</evidence>
<dbReference type="Proteomes" id="UP000325116">
    <property type="component" value="Unassembled WGS sequence"/>
</dbReference>
<keyword evidence="3 7" id="KW-0375">Hydrogen ion transport</keyword>
<dbReference type="GO" id="GO:0045259">
    <property type="term" value="C:proton-transporting ATP synthase complex"/>
    <property type="evidence" value="ECO:0007669"/>
    <property type="project" value="UniProtKB-KW"/>
</dbReference>
<protein>
    <recommendedName>
        <fullName evidence="7">ATP synthase subunit delta</fullName>
    </recommendedName>
    <alternativeName>
        <fullName evidence="7">ATP synthase F(1) sector subunit delta</fullName>
    </alternativeName>
    <alternativeName>
        <fullName evidence="7">F-type ATPase subunit delta</fullName>
        <shortName evidence="7">F-ATPase subunit delta</shortName>
    </alternativeName>
</protein>
<evidence type="ECO:0000313" key="9">
    <source>
        <dbReference type="Proteomes" id="UP000325116"/>
    </source>
</evidence>
<name>A0A5C8CKX9_9SPIR</name>
<organism evidence="8 9">
    <name type="scientific">Brachyspira aalborgi</name>
    <dbReference type="NCBI Taxonomy" id="29522"/>
    <lineage>
        <taxon>Bacteria</taxon>
        <taxon>Pseudomonadati</taxon>
        <taxon>Spirochaetota</taxon>
        <taxon>Spirochaetia</taxon>
        <taxon>Brachyspirales</taxon>
        <taxon>Brachyspiraceae</taxon>
        <taxon>Brachyspira</taxon>
    </lineage>
</organism>
<comment type="similarity">
    <text evidence="7">Belongs to the ATPase delta chain family.</text>
</comment>
<dbReference type="RefSeq" id="WP_147758300.1">
    <property type="nucleotide sequence ID" value="NZ_SAXT01000004.1"/>
</dbReference>
<keyword evidence="6 7" id="KW-0066">ATP synthesis</keyword>
<keyword evidence="2 7" id="KW-0813">Transport</keyword>
<evidence type="ECO:0000256" key="3">
    <source>
        <dbReference type="ARBA" id="ARBA00022781"/>
    </source>
</evidence>
<evidence type="ECO:0000256" key="5">
    <source>
        <dbReference type="ARBA" id="ARBA00023136"/>
    </source>
</evidence>
<dbReference type="PRINTS" id="PR00125">
    <property type="entry name" value="ATPASEDELTA"/>
</dbReference>
<sequence length="210" mass="24053">MDSIAGSILGVLKKEILKEITEEKARKFTLIIKREASGRSYAKAMFNAAKELGKIEIIKNDFNTIYTSLLADKDVLSFFTSTFIDGNVKIDILKKVYHNNIAEETFNLLSILIERDSLNILFAIIVEYENLCNIHYNILSAKIISSSEIENIEDLKSFIRSMFDKEVHFTIEIDESILGGIIVQIEDTIYDYSMKRLLYDVKNSLFAENN</sequence>
<dbReference type="Pfam" id="PF00213">
    <property type="entry name" value="OSCP"/>
    <property type="match status" value="1"/>
</dbReference>
<proteinExistence type="inferred from homology"/>
<dbReference type="Gene3D" id="1.10.520.20">
    <property type="entry name" value="N-terminal domain of the delta subunit of the F1F0-ATP synthase"/>
    <property type="match status" value="1"/>
</dbReference>
<evidence type="ECO:0000256" key="7">
    <source>
        <dbReference type="HAMAP-Rule" id="MF_01416"/>
    </source>
</evidence>
<comment type="subcellular location">
    <subcellularLocation>
        <location evidence="7">Cell membrane</location>
        <topology evidence="7">Peripheral membrane protein</topology>
    </subcellularLocation>
    <subcellularLocation>
        <location evidence="1">Membrane</location>
    </subcellularLocation>
</comment>
<dbReference type="PROSITE" id="PS00389">
    <property type="entry name" value="ATPASE_DELTA"/>
    <property type="match status" value="1"/>
</dbReference>
<reference evidence="8 9" key="1">
    <citation type="journal article" date="1992" name="Lakartidningen">
        <title>[Penicillin V and not amoxicillin is the first choice preparation in acute otitis].</title>
        <authorList>
            <person name="Kamme C."/>
            <person name="Lundgren K."/>
            <person name="Prellner K."/>
        </authorList>
    </citation>
    <scope>NUCLEOTIDE SEQUENCE [LARGE SCALE GENOMIC DNA]</scope>
    <source>
        <strain evidence="8 9">W1</strain>
    </source>
</reference>
<gene>
    <name evidence="7 8" type="primary">atpH</name>
    <name evidence="8" type="ORF">EPJ80_06075</name>
</gene>
<comment type="function">
    <text evidence="7">This protein is part of the stalk that links CF(0) to CF(1). It either transmits conformational changes from CF(0) to CF(1) or is implicated in proton conduction.</text>
</comment>
<dbReference type="SUPFAM" id="SSF47928">
    <property type="entry name" value="N-terminal domain of the delta subunit of the F1F0-ATP synthase"/>
    <property type="match status" value="1"/>
</dbReference>
<dbReference type="InterPro" id="IPR000711">
    <property type="entry name" value="ATPase_OSCP/dsu"/>
</dbReference>
<keyword evidence="7" id="KW-1003">Cell membrane</keyword>